<gene>
    <name evidence="1" type="ORF">GOP47_0000126</name>
</gene>
<organism evidence="1 2">
    <name type="scientific">Adiantum capillus-veneris</name>
    <name type="common">Maidenhair fern</name>
    <dbReference type="NCBI Taxonomy" id="13818"/>
    <lineage>
        <taxon>Eukaryota</taxon>
        <taxon>Viridiplantae</taxon>
        <taxon>Streptophyta</taxon>
        <taxon>Embryophyta</taxon>
        <taxon>Tracheophyta</taxon>
        <taxon>Polypodiopsida</taxon>
        <taxon>Polypodiidae</taxon>
        <taxon>Polypodiales</taxon>
        <taxon>Pteridineae</taxon>
        <taxon>Pteridaceae</taxon>
        <taxon>Vittarioideae</taxon>
        <taxon>Adiantum</taxon>
    </lineage>
</organism>
<name>A0A9D4VD04_ADICA</name>
<dbReference type="Proteomes" id="UP000886520">
    <property type="component" value="Chromosome 1"/>
</dbReference>
<accession>A0A9D4VD04</accession>
<evidence type="ECO:0000313" key="2">
    <source>
        <dbReference type="Proteomes" id="UP000886520"/>
    </source>
</evidence>
<evidence type="ECO:0000313" key="1">
    <source>
        <dbReference type="EMBL" id="KAI5083957.1"/>
    </source>
</evidence>
<dbReference type="AlphaFoldDB" id="A0A9D4VD04"/>
<reference evidence="1" key="1">
    <citation type="submission" date="2021-01" db="EMBL/GenBank/DDBJ databases">
        <title>Adiantum capillus-veneris genome.</title>
        <authorList>
            <person name="Fang Y."/>
            <person name="Liao Q."/>
        </authorList>
    </citation>
    <scope>NUCLEOTIDE SEQUENCE</scope>
    <source>
        <strain evidence="1">H3</strain>
        <tissue evidence="1">Leaf</tissue>
    </source>
</reference>
<sequence>MSCRDWPSATSGCSAYTNNGEGRALHVTVIRIAGASDPQMRAMSFWRALTAWKNVLSVSRMEQRECEQKANLLWVAGERIQETTLRLRMTINQKVNSRHSYVNNGREGGRRTLRQGGGASNCTWGTRVAWERLQQGTFAFYQDWAVILAFN</sequence>
<comment type="caution">
    <text evidence="1">The sequence shown here is derived from an EMBL/GenBank/DDBJ whole genome shotgun (WGS) entry which is preliminary data.</text>
</comment>
<dbReference type="EMBL" id="JABFUD020000001">
    <property type="protein sequence ID" value="KAI5083957.1"/>
    <property type="molecule type" value="Genomic_DNA"/>
</dbReference>
<protein>
    <submittedName>
        <fullName evidence="1">Uncharacterized protein</fullName>
    </submittedName>
</protein>
<proteinExistence type="predicted"/>
<keyword evidence="2" id="KW-1185">Reference proteome</keyword>